<dbReference type="VEuPathDB" id="FungiDB:FOMG_07473"/>
<gene>
    <name evidence="1" type="ORF">BFJ68_g1282</name>
</gene>
<protein>
    <submittedName>
        <fullName evidence="1">Uncharacterized protein</fullName>
    </submittedName>
</protein>
<evidence type="ECO:0000313" key="1">
    <source>
        <dbReference type="EMBL" id="RKL23076.1"/>
    </source>
</evidence>
<dbReference type="AlphaFoldDB" id="A0A420S1C6"/>
<dbReference type="VEuPathDB" id="FungiDB:FOZG_10180"/>
<evidence type="ECO:0000313" key="2">
    <source>
        <dbReference type="Proteomes" id="UP000285860"/>
    </source>
</evidence>
<dbReference type="Proteomes" id="UP000285860">
    <property type="component" value="Unassembled WGS sequence"/>
</dbReference>
<accession>A0A420S1C6</accession>
<dbReference type="VEuPathDB" id="FungiDB:FOIG_09012"/>
<reference evidence="1 2" key="1">
    <citation type="journal article" date="2018" name="Sci. Rep.">
        <title>Characterisation of pathogen-specific regions and novel effector candidates in Fusarium oxysporum f. sp. cepae.</title>
        <authorList>
            <person name="Armitage A.D."/>
            <person name="Taylor A."/>
            <person name="Sobczyk M.K."/>
            <person name="Baxter L."/>
            <person name="Greenfield B.P."/>
            <person name="Bates H.J."/>
            <person name="Wilson F."/>
            <person name="Jackson A.C."/>
            <person name="Ott S."/>
            <person name="Harrison R.J."/>
            <person name="Clarkson J.P."/>
        </authorList>
    </citation>
    <scope>NUCLEOTIDE SEQUENCE [LARGE SCALE GENOMIC DNA]</scope>
    <source>
        <strain evidence="1 2">Fo_A28</strain>
    </source>
</reference>
<organism evidence="1 2">
    <name type="scientific">Fusarium oxysporum</name>
    <name type="common">Fusarium vascular wilt</name>
    <dbReference type="NCBI Taxonomy" id="5507"/>
    <lineage>
        <taxon>Eukaryota</taxon>
        <taxon>Fungi</taxon>
        <taxon>Dikarya</taxon>
        <taxon>Ascomycota</taxon>
        <taxon>Pezizomycotina</taxon>
        <taxon>Sordariomycetes</taxon>
        <taxon>Hypocreomycetidae</taxon>
        <taxon>Hypocreales</taxon>
        <taxon>Nectriaceae</taxon>
        <taxon>Fusarium</taxon>
        <taxon>Fusarium oxysporum species complex</taxon>
    </lineage>
</organism>
<name>A0A420S1C6_FUSOX</name>
<dbReference type="VEuPathDB" id="FungiDB:FOC4_g10008986"/>
<dbReference type="EMBL" id="MRCY01000004">
    <property type="protein sequence ID" value="RKL23076.1"/>
    <property type="molecule type" value="Genomic_DNA"/>
</dbReference>
<proteinExistence type="predicted"/>
<dbReference type="VEuPathDB" id="FungiDB:HZS61_002754"/>
<sequence>MDWLDERLVYDITKNGVSNMTAVQSTYDHFFEQQSNETFKQDRAEFLFDSPSSELRILAREARVIFLALPVLEDPKLQSQLTEFRVEATYNIWSRGHQPGLAITLFDQQSPFTARLGSGFAAATNITKFDLTLSNFPDGTIGDAIVEEMGRCRISDRSGSMTRTGSGIAG</sequence>
<comment type="caution">
    <text evidence="1">The sequence shown here is derived from an EMBL/GenBank/DDBJ whole genome shotgun (WGS) entry which is preliminary data.</text>
</comment>